<organism evidence="9">
    <name type="scientific">Serpula lacrymans var. lacrymans (strain S7.3)</name>
    <name type="common">Dry rot fungus</name>
    <dbReference type="NCBI Taxonomy" id="936435"/>
    <lineage>
        <taxon>Eukaryota</taxon>
        <taxon>Fungi</taxon>
        <taxon>Dikarya</taxon>
        <taxon>Basidiomycota</taxon>
        <taxon>Agaricomycotina</taxon>
        <taxon>Agaricomycetes</taxon>
        <taxon>Agaricomycetidae</taxon>
        <taxon>Boletales</taxon>
        <taxon>Coniophorineae</taxon>
        <taxon>Serpulaceae</taxon>
        <taxon>Serpula</taxon>
    </lineage>
</organism>
<keyword evidence="3" id="KW-0175">Coiled coil</keyword>
<dbReference type="OMA" id="AQAWLRY"/>
<dbReference type="Proteomes" id="UP000008063">
    <property type="component" value="Unassembled WGS sequence"/>
</dbReference>
<dbReference type="PANTHER" id="PTHR11089:SF30">
    <property type="entry name" value="GUANINE NUCLEOTIDE-BINDING PROTEIN-LIKE 3 HOMOLOG"/>
    <property type="match status" value="1"/>
</dbReference>
<feature type="region of interest" description="Disordered" evidence="6">
    <location>
        <begin position="1"/>
        <end position="57"/>
    </location>
</feature>
<accession>F8Q2H2</accession>
<dbReference type="Gene3D" id="1.10.1580.10">
    <property type="match status" value="1"/>
</dbReference>
<comment type="subcellular location">
    <subcellularLocation>
        <location evidence="1">Nucleus</location>
    </subcellularLocation>
</comment>
<feature type="region of interest" description="Disordered" evidence="6">
    <location>
        <begin position="462"/>
        <end position="562"/>
    </location>
</feature>
<evidence type="ECO:0000256" key="5">
    <source>
        <dbReference type="ARBA" id="ARBA00023242"/>
    </source>
</evidence>
<evidence type="ECO:0000256" key="3">
    <source>
        <dbReference type="ARBA" id="ARBA00023054"/>
    </source>
</evidence>
<feature type="compositionally biased region" description="Basic and acidic residues" evidence="6">
    <location>
        <begin position="20"/>
        <end position="52"/>
    </location>
</feature>
<dbReference type="GO" id="GO:0005730">
    <property type="term" value="C:nucleolus"/>
    <property type="evidence" value="ECO:0007669"/>
    <property type="project" value="TreeGrafter"/>
</dbReference>
<dbReference type="GO" id="GO:0005525">
    <property type="term" value="F:GTP binding"/>
    <property type="evidence" value="ECO:0007669"/>
    <property type="project" value="UniProtKB-KW"/>
</dbReference>
<evidence type="ECO:0000256" key="1">
    <source>
        <dbReference type="ARBA" id="ARBA00004123"/>
    </source>
</evidence>
<dbReference type="Gene3D" id="3.40.50.300">
    <property type="entry name" value="P-loop containing nucleotide triphosphate hydrolases"/>
    <property type="match status" value="1"/>
</dbReference>
<dbReference type="FunFam" id="1.10.1580.10:FF:000002">
    <property type="entry name" value="Guanine nucleotide-binding protein-like 3 (nucleolar)-like"/>
    <property type="match status" value="1"/>
</dbReference>
<feature type="region of interest" description="Disordered" evidence="6">
    <location>
        <begin position="70"/>
        <end position="90"/>
    </location>
</feature>
<proteinExistence type="predicted"/>
<dbReference type="Pfam" id="PF01926">
    <property type="entry name" value="MMR_HSR1"/>
    <property type="match status" value="1"/>
</dbReference>
<dbReference type="PROSITE" id="PS51721">
    <property type="entry name" value="G_CP"/>
    <property type="match status" value="1"/>
</dbReference>
<feature type="compositionally biased region" description="Basic residues" evidence="6">
    <location>
        <begin position="1"/>
        <end position="10"/>
    </location>
</feature>
<keyword evidence="5" id="KW-0539">Nucleus</keyword>
<dbReference type="EMBL" id="GL945482">
    <property type="protein sequence ID" value="EGN97383.1"/>
    <property type="molecule type" value="Genomic_DNA"/>
</dbReference>
<sequence>MTMGKNKSRKTTVPLKSKLKKDPGVPRLPDLKVRVRNAEKQRAHPQIHRTDPDAQMASEPTLSTLAMIASSSETQDSTVDPSSSAQKTKEQIRRHYVRTLHKVIDESDIVILVLDARDPEGCRSRLVEEEVRRRESEGKKLVFVLNKIGMDCLTVQSLYLLTYFLADLVPRDNAQQWLRHLRHSTPTLPFRSASNTQRSNLSSSTAPGLIRLLKAYKPSAAQSVTVGVVGFPNVGKSSLINSLKRSKVCAVAAQPGHTKDLQSIQLERGIRIVDSPGVVFDDDDEVQKSGSKGSILLRNVVKVEDVEDPIAVVEDILARTNPDTIQKIYGLPQFTSTLEFLTMLALSSGRLLKGGTPDVLSAAKHVLMDWNHQKIPYFSVPPSVHPSSIPSTVTISGDATIAPGAETVGQAQILAEFGKPFELAGFFGAADAGAFGEDPAVEEVVMDEDHAIEEATMMDEDSIPMESDDLTPRIPRKRARSPSVVGDPQRPLIALKRSNDTSARAPKRLRKAKDLSAYDEAAPRGNSLSRKTLKKDAKRARRDASRAFRAHGEGVGGGPGMEVDDLQFTFMAQMEG</sequence>
<gene>
    <name evidence="8" type="ORF">SERLA73DRAFT_110594</name>
</gene>
<dbReference type="AlphaFoldDB" id="F8Q2H2"/>
<dbReference type="SUPFAM" id="SSF52540">
    <property type="entry name" value="P-loop containing nucleoside triphosphate hydrolases"/>
    <property type="match status" value="1"/>
</dbReference>
<name>F8Q2H2_SERL3</name>
<dbReference type="InterPro" id="IPR030378">
    <property type="entry name" value="G_CP_dom"/>
</dbReference>
<evidence type="ECO:0000256" key="6">
    <source>
        <dbReference type="SAM" id="MobiDB-lite"/>
    </source>
</evidence>
<dbReference type="PANTHER" id="PTHR11089">
    <property type="entry name" value="GTP-BINDING PROTEIN-RELATED"/>
    <property type="match status" value="1"/>
</dbReference>
<keyword evidence="2" id="KW-0547">Nucleotide-binding</keyword>
<dbReference type="FunCoup" id="F8Q2H2">
    <property type="interactions" value="381"/>
</dbReference>
<reference evidence="9" key="1">
    <citation type="journal article" date="2011" name="Science">
        <title>The plant cell wall-decomposing machinery underlies the functional diversity of forest fungi.</title>
        <authorList>
            <person name="Eastwood D.C."/>
            <person name="Floudas D."/>
            <person name="Binder M."/>
            <person name="Majcherczyk A."/>
            <person name="Schneider P."/>
            <person name="Aerts A."/>
            <person name="Asiegbu F.O."/>
            <person name="Baker S.E."/>
            <person name="Barry K."/>
            <person name="Bendiksby M."/>
            <person name="Blumentritt M."/>
            <person name="Coutinho P.M."/>
            <person name="Cullen D."/>
            <person name="de Vries R.P."/>
            <person name="Gathman A."/>
            <person name="Goodell B."/>
            <person name="Henrissat B."/>
            <person name="Ihrmark K."/>
            <person name="Kauserud H."/>
            <person name="Kohler A."/>
            <person name="LaButti K."/>
            <person name="Lapidus A."/>
            <person name="Lavin J.L."/>
            <person name="Lee Y.-H."/>
            <person name="Lindquist E."/>
            <person name="Lilly W."/>
            <person name="Lucas S."/>
            <person name="Morin E."/>
            <person name="Murat C."/>
            <person name="Oguiza J.A."/>
            <person name="Park J."/>
            <person name="Pisabarro A.G."/>
            <person name="Riley R."/>
            <person name="Rosling A."/>
            <person name="Salamov A."/>
            <person name="Schmidt O."/>
            <person name="Schmutz J."/>
            <person name="Skrede I."/>
            <person name="Stenlid J."/>
            <person name="Wiebenga A."/>
            <person name="Xie X."/>
            <person name="Kuees U."/>
            <person name="Hibbett D.S."/>
            <person name="Hoffmeister D."/>
            <person name="Hoegberg N."/>
            <person name="Martin F."/>
            <person name="Grigoriev I.V."/>
            <person name="Watkinson S.C."/>
        </authorList>
    </citation>
    <scope>NUCLEOTIDE SEQUENCE [LARGE SCALE GENOMIC DNA]</scope>
    <source>
        <strain evidence="9">strain S7.3</strain>
    </source>
</reference>
<dbReference type="InterPro" id="IPR023179">
    <property type="entry name" value="GTP-bd_ortho_bundle_sf"/>
</dbReference>
<dbReference type="HOGENOM" id="CLU_011106_5_5_1"/>
<dbReference type="InParanoid" id="F8Q2H2"/>
<feature type="compositionally biased region" description="Basic residues" evidence="6">
    <location>
        <begin position="531"/>
        <end position="541"/>
    </location>
</feature>
<dbReference type="InterPro" id="IPR006073">
    <property type="entry name" value="GTP-bd"/>
</dbReference>
<dbReference type="STRING" id="936435.F8Q2H2"/>
<evidence type="ECO:0000256" key="4">
    <source>
        <dbReference type="ARBA" id="ARBA00023134"/>
    </source>
</evidence>
<dbReference type="InterPro" id="IPR027417">
    <property type="entry name" value="P-loop_NTPase"/>
</dbReference>
<keyword evidence="9" id="KW-1185">Reference proteome</keyword>
<keyword evidence="4" id="KW-0342">GTP-binding</keyword>
<protein>
    <recommendedName>
        <fullName evidence="7">CP-type G domain-containing protein</fullName>
    </recommendedName>
</protein>
<feature type="domain" description="CP-type G" evidence="7">
    <location>
        <begin position="97"/>
        <end position="281"/>
    </location>
</feature>
<evidence type="ECO:0000259" key="7">
    <source>
        <dbReference type="PROSITE" id="PS51721"/>
    </source>
</evidence>
<feature type="compositionally biased region" description="Basic and acidic residues" evidence="6">
    <location>
        <begin position="542"/>
        <end position="552"/>
    </location>
</feature>
<evidence type="ECO:0000313" key="9">
    <source>
        <dbReference type="Proteomes" id="UP000008063"/>
    </source>
</evidence>
<feature type="compositionally biased region" description="Polar residues" evidence="6">
    <location>
        <begin position="70"/>
        <end position="86"/>
    </location>
</feature>
<evidence type="ECO:0000256" key="2">
    <source>
        <dbReference type="ARBA" id="ARBA00022741"/>
    </source>
</evidence>
<dbReference type="eggNOG" id="KOG2484">
    <property type="taxonomic scope" value="Eukaryota"/>
</dbReference>
<evidence type="ECO:0000313" key="8">
    <source>
        <dbReference type="EMBL" id="EGN97383.1"/>
    </source>
</evidence>
<dbReference type="InterPro" id="IPR050755">
    <property type="entry name" value="TRAFAC_YlqF/YawG_RiboMat"/>
</dbReference>
<dbReference type="OrthoDB" id="444945at2759"/>